<dbReference type="RefSeq" id="WP_346337554.1">
    <property type="nucleotide sequence ID" value="NZ_JBBYXI010000003.1"/>
</dbReference>
<dbReference type="EMBL" id="JBBYXI010000003">
    <property type="protein sequence ID" value="MEN3931531.1"/>
    <property type="molecule type" value="Genomic_DNA"/>
</dbReference>
<dbReference type="Gene3D" id="3.30.70.120">
    <property type="match status" value="1"/>
</dbReference>
<dbReference type="SUPFAM" id="SSF54913">
    <property type="entry name" value="GlnB-like"/>
    <property type="match status" value="1"/>
</dbReference>
<evidence type="ECO:0000313" key="2">
    <source>
        <dbReference type="EMBL" id="MEN3931531.1"/>
    </source>
</evidence>
<dbReference type="InterPro" id="IPR011322">
    <property type="entry name" value="N-reg_PII-like_a/b"/>
</dbReference>
<dbReference type="Proteomes" id="UP001418637">
    <property type="component" value="Unassembled WGS sequence"/>
</dbReference>
<proteinExistence type="inferred from homology"/>
<accession>A0ABV0BMM7</accession>
<evidence type="ECO:0000313" key="3">
    <source>
        <dbReference type="Proteomes" id="UP001418637"/>
    </source>
</evidence>
<dbReference type="PANTHER" id="PTHR23419:SF8">
    <property type="entry name" value="FI09726P"/>
    <property type="match status" value="1"/>
</dbReference>
<dbReference type="InterPro" id="IPR004323">
    <property type="entry name" value="Ion_tolerance_CutA"/>
</dbReference>
<comment type="caution">
    <text evidence="2">The sequence shown here is derived from an EMBL/GenBank/DDBJ whole genome shotgun (WGS) entry which is preliminary data.</text>
</comment>
<protein>
    <submittedName>
        <fullName evidence="2">Divalent-cation tolerance protein CutA</fullName>
    </submittedName>
</protein>
<keyword evidence="3" id="KW-1185">Reference proteome</keyword>
<sequence length="112" mass="12390">MGAQNTSEHKMIVVYSTFPDADSVMQIARIAVQKKLAACVNIIPQMTSVYEWQGAIETGSEVVALFKTRQGCLEPLGKLIKEHHPYDTPVIFSITTDWVEAATHKWLLGGTT</sequence>
<comment type="similarity">
    <text evidence="1">Belongs to the CutA family.</text>
</comment>
<dbReference type="Pfam" id="PF03091">
    <property type="entry name" value="CutA1"/>
    <property type="match status" value="1"/>
</dbReference>
<evidence type="ECO:0000256" key="1">
    <source>
        <dbReference type="ARBA" id="ARBA00010169"/>
    </source>
</evidence>
<dbReference type="InterPro" id="IPR015867">
    <property type="entry name" value="N-reg_PII/ATP_PRibTrfase_C"/>
</dbReference>
<gene>
    <name evidence="2" type="primary">cutA</name>
    <name evidence="2" type="ORF">WJT86_10735</name>
</gene>
<dbReference type="PANTHER" id="PTHR23419">
    <property type="entry name" value="DIVALENT CATION TOLERANCE CUTA-RELATED"/>
    <property type="match status" value="1"/>
</dbReference>
<reference evidence="2 3" key="1">
    <citation type="submission" date="2024-04" db="EMBL/GenBank/DDBJ databases">
        <title>A novel species isolated from cricket.</title>
        <authorList>
            <person name="Wang H.-C."/>
        </authorList>
    </citation>
    <scope>NUCLEOTIDE SEQUENCE [LARGE SCALE GENOMIC DNA]</scope>
    <source>
        <strain evidence="2 3">WL0021</strain>
    </source>
</reference>
<name>A0ABV0BMM7_9HYPH</name>
<organism evidence="2 3">
    <name type="scientific">Hohaiivirga grylli</name>
    <dbReference type="NCBI Taxonomy" id="3133970"/>
    <lineage>
        <taxon>Bacteria</taxon>
        <taxon>Pseudomonadati</taxon>
        <taxon>Pseudomonadota</taxon>
        <taxon>Alphaproteobacteria</taxon>
        <taxon>Hyphomicrobiales</taxon>
        <taxon>Methylobacteriaceae</taxon>
        <taxon>Hohaiivirga</taxon>
    </lineage>
</organism>